<accession>A0AAJ0HCM0</accession>
<reference evidence="1" key="1">
    <citation type="journal article" date="2023" name="Mol. Phylogenet. Evol.">
        <title>Genome-scale phylogeny and comparative genomics of the fungal order Sordariales.</title>
        <authorList>
            <person name="Hensen N."/>
            <person name="Bonometti L."/>
            <person name="Westerberg I."/>
            <person name="Brannstrom I.O."/>
            <person name="Guillou S."/>
            <person name="Cros-Aarteil S."/>
            <person name="Calhoun S."/>
            <person name="Haridas S."/>
            <person name="Kuo A."/>
            <person name="Mondo S."/>
            <person name="Pangilinan J."/>
            <person name="Riley R."/>
            <person name="LaButti K."/>
            <person name="Andreopoulos B."/>
            <person name="Lipzen A."/>
            <person name="Chen C."/>
            <person name="Yan M."/>
            <person name="Daum C."/>
            <person name="Ng V."/>
            <person name="Clum A."/>
            <person name="Steindorff A."/>
            <person name="Ohm R.A."/>
            <person name="Martin F."/>
            <person name="Silar P."/>
            <person name="Natvig D.O."/>
            <person name="Lalanne C."/>
            <person name="Gautier V."/>
            <person name="Ament-Velasquez S.L."/>
            <person name="Kruys A."/>
            <person name="Hutchinson M.I."/>
            <person name="Powell A.J."/>
            <person name="Barry K."/>
            <person name="Miller A.N."/>
            <person name="Grigoriev I.V."/>
            <person name="Debuchy R."/>
            <person name="Gladieux P."/>
            <person name="Hiltunen Thoren M."/>
            <person name="Johannesson H."/>
        </authorList>
    </citation>
    <scope>NUCLEOTIDE SEQUENCE</scope>
    <source>
        <strain evidence="1">CBS 955.72</strain>
    </source>
</reference>
<reference evidence="1" key="2">
    <citation type="submission" date="2023-06" db="EMBL/GenBank/DDBJ databases">
        <authorList>
            <consortium name="Lawrence Berkeley National Laboratory"/>
            <person name="Haridas S."/>
            <person name="Hensen N."/>
            <person name="Bonometti L."/>
            <person name="Westerberg I."/>
            <person name="Brannstrom I.O."/>
            <person name="Guillou S."/>
            <person name="Cros-Aarteil S."/>
            <person name="Calhoun S."/>
            <person name="Kuo A."/>
            <person name="Mondo S."/>
            <person name="Pangilinan J."/>
            <person name="Riley R."/>
            <person name="Labutti K."/>
            <person name="Andreopoulos B."/>
            <person name="Lipzen A."/>
            <person name="Chen C."/>
            <person name="Yanf M."/>
            <person name="Daum C."/>
            <person name="Ng V."/>
            <person name="Clum A."/>
            <person name="Steindorff A."/>
            <person name="Ohm R."/>
            <person name="Martin F."/>
            <person name="Silar P."/>
            <person name="Natvig D."/>
            <person name="Lalanne C."/>
            <person name="Gautier V."/>
            <person name="Ament-Velasquez S.L."/>
            <person name="Kruys A."/>
            <person name="Hutchinson M.I."/>
            <person name="Powell A.J."/>
            <person name="Barry K."/>
            <person name="Miller A.N."/>
            <person name="Grigoriev I.V."/>
            <person name="Debuchy R."/>
            <person name="Gladieux P."/>
            <person name="Thoren M.H."/>
            <person name="Johannesson H."/>
        </authorList>
    </citation>
    <scope>NUCLEOTIDE SEQUENCE</scope>
    <source>
        <strain evidence="1">CBS 955.72</strain>
    </source>
</reference>
<gene>
    <name evidence="1" type="ORF">B0T25DRAFT_521350</name>
</gene>
<evidence type="ECO:0000313" key="2">
    <source>
        <dbReference type="Proteomes" id="UP001275084"/>
    </source>
</evidence>
<proteinExistence type="predicted"/>
<keyword evidence="2" id="KW-1185">Reference proteome</keyword>
<dbReference type="AlphaFoldDB" id="A0AAJ0HCM0"/>
<protein>
    <submittedName>
        <fullName evidence="1">Uncharacterized protein</fullName>
    </submittedName>
</protein>
<evidence type="ECO:0000313" key="1">
    <source>
        <dbReference type="EMBL" id="KAK3347082.1"/>
    </source>
</evidence>
<comment type="caution">
    <text evidence="1">The sequence shown here is derived from an EMBL/GenBank/DDBJ whole genome shotgun (WGS) entry which is preliminary data.</text>
</comment>
<dbReference type="Proteomes" id="UP001275084">
    <property type="component" value="Unassembled WGS sequence"/>
</dbReference>
<organism evidence="1 2">
    <name type="scientific">Lasiosphaeria hispida</name>
    <dbReference type="NCBI Taxonomy" id="260671"/>
    <lineage>
        <taxon>Eukaryota</taxon>
        <taxon>Fungi</taxon>
        <taxon>Dikarya</taxon>
        <taxon>Ascomycota</taxon>
        <taxon>Pezizomycotina</taxon>
        <taxon>Sordariomycetes</taxon>
        <taxon>Sordariomycetidae</taxon>
        <taxon>Sordariales</taxon>
        <taxon>Lasiosphaeriaceae</taxon>
        <taxon>Lasiosphaeria</taxon>
    </lineage>
</organism>
<dbReference type="EMBL" id="JAUIQD010000006">
    <property type="protein sequence ID" value="KAK3347082.1"/>
    <property type="molecule type" value="Genomic_DNA"/>
</dbReference>
<sequence length="260" mass="29047">MAPNLKEDYEVKLILNPDLVLNPTNHVPTPALLSAFSLSPTPTKMTIQFLDDDKKTIYHAGWSPRIRRTEDKPVFELTYKKRYPITAGNIDAALAAANADGFDASDTKNEAQVEWGYNNMTLSISREKKVPGGKVGSTALPDAETARKMLMDEAPGKFKDFGGKKNWGVKALEEARAYGPVLAERFVGTWGEAGVKVYVEIWPVMIKEEGRFEYIVEVSFKAGNRAEASLPRERLITMLEGEGWLCPRDSLKTQLIMDNY</sequence>
<name>A0AAJ0HCM0_9PEZI</name>